<dbReference type="Pfam" id="PF12326">
    <property type="entry name" value="EOS1"/>
    <property type="match status" value="1"/>
</dbReference>
<dbReference type="GO" id="GO:0006487">
    <property type="term" value="P:protein N-linked glycosylation"/>
    <property type="evidence" value="ECO:0007669"/>
    <property type="project" value="TreeGrafter"/>
</dbReference>
<accession>V5FRA7</accession>
<evidence type="ECO:0000313" key="3">
    <source>
        <dbReference type="EMBL" id="GAD92171.1"/>
    </source>
</evidence>
<feature type="transmembrane region" description="Helical" evidence="2">
    <location>
        <begin position="295"/>
        <end position="313"/>
    </location>
</feature>
<feature type="region of interest" description="Disordered" evidence="1">
    <location>
        <begin position="76"/>
        <end position="107"/>
    </location>
</feature>
<keyword evidence="2" id="KW-0472">Membrane</keyword>
<organism evidence="3 4">
    <name type="scientific">Byssochlamys spectabilis (strain No. 5 / NBRC 109023)</name>
    <name type="common">Paecilomyces variotii</name>
    <dbReference type="NCBI Taxonomy" id="1356009"/>
    <lineage>
        <taxon>Eukaryota</taxon>
        <taxon>Fungi</taxon>
        <taxon>Dikarya</taxon>
        <taxon>Ascomycota</taxon>
        <taxon>Pezizomycotina</taxon>
        <taxon>Eurotiomycetes</taxon>
        <taxon>Eurotiomycetidae</taxon>
        <taxon>Eurotiales</taxon>
        <taxon>Thermoascaceae</taxon>
        <taxon>Paecilomyces</taxon>
    </lineage>
</organism>
<comment type="caution">
    <text evidence="3">The sequence shown here is derived from an EMBL/GenBank/DDBJ whole genome shotgun (WGS) entry which is preliminary data.</text>
</comment>
<reference evidence="4" key="1">
    <citation type="journal article" date="2014" name="Genome Announc.">
        <title>Draft genome sequence of the formaldehyde-resistant fungus Byssochlamys spectabilis No. 5 (anamorph Paecilomyces variotii No. 5) (NBRC109023).</title>
        <authorList>
            <person name="Oka T."/>
            <person name="Ekino K."/>
            <person name="Fukuda K."/>
            <person name="Nomura Y."/>
        </authorList>
    </citation>
    <scope>NUCLEOTIDE SEQUENCE [LARGE SCALE GENOMIC DNA]</scope>
    <source>
        <strain evidence="4">No. 5 / NBRC 109023</strain>
    </source>
</reference>
<keyword evidence="2" id="KW-1133">Transmembrane helix</keyword>
<feature type="transmembrane region" description="Helical" evidence="2">
    <location>
        <begin position="264"/>
        <end position="283"/>
    </location>
</feature>
<dbReference type="InterPro" id="IPR021100">
    <property type="entry name" value="N-glycosylation_EOS1"/>
</dbReference>
<feature type="transmembrane region" description="Helical" evidence="2">
    <location>
        <begin position="238"/>
        <end position="257"/>
    </location>
</feature>
<keyword evidence="4" id="KW-1185">Reference proteome</keyword>
<proteinExistence type="predicted"/>
<evidence type="ECO:0008006" key="5">
    <source>
        <dbReference type="Google" id="ProtNLM"/>
    </source>
</evidence>
<dbReference type="OrthoDB" id="2139606at2759"/>
<dbReference type="GO" id="GO:0034599">
    <property type="term" value="P:cellular response to oxidative stress"/>
    <property type="evidence" value="ECO:0007669"/>
    <property type="project" value="InterPro"/>
</dbReference>
<evidence type="ECO:0000256" key="2">
    <source>
        <dbReference type="SAM" id="Phobius"/>
    </source>
</evidence>
<dbReference type="GO" id="GO:0005789">
    <property type="term" value="C:endoplasmic reticulum membrane"/>
    <property type="evidence" value="ECO:0007669"/>
    <property type="project" value="InterPro"/>
</dbReference>
<dbReference type="PANTHER" id="PTHR28147">
    <property type="entry name" value="N-GLYCOSYLATION PROTEIN EOS1"/>
    <property type="match status" value="1"/>
</dbReference>
<dbReference type="EMBL" id="BAUL01000020">
    <property type="protein sequence ID" value="GAD92171.1"/>
    <property type="molecule type" value="Genomic_DNA"/>
</dbReference>
<feature type="transmembrane region" description="Helical" evidence="2">
    <location>
        <begin position="200"/>
        <end position="218"/>
    </location>
</feature>
<dbReference type="HOGENOM" id="CLU_043164_1_0_1"/>
<dbReference type="AlphaFoldDB" id="V5FRA7"/>
<dbReference type="InParanoid" id="V5FRA7"/>
<dbReference type="PANTHER" id="PTHR28147:SF1">
    <property type="entry name" value="N-GLYCOSYLATION PROTEIN EOS1"/>
    <property type="match status" value="1"/>
</dbReference>
<dbReference type="Proteomes" id="UP000018001">
    <property type="component" value="Unassembled WGS sequence"/>
</dbReference>
<dbReference type="eggNOG" id="ENOG502QTWB">
    <property type="taxonomic scope" value="Eukaryota"/>
</dbReference>
<sequence length="359" mass="39669">MVAMKSTGLETARPAYLSSKYNCASCGGICREIRLASIRRDDPPPPFPPPASAEPRVIISRPEENLASRPAFATSVIPGEERRSPSPASTIVPPSPVSSHSESPFNTVSGGEANVPAPSALHPRVAVILGVDRKWYIPLLVCRALSTAPALWWGLRCAFTFLAELLRIRPGMWREGWAAAIVGSTIADWDVERRFRVTEVALAIMWCCASAYLSYFFADCMMSRWLLNYSPPAVVIRLLTINGLISYMTSWVLYLSGASSDPRLLLPAWISITTTLTFLYHATQNHATIKRETTASISVLSVASFISMSSLLLQLHLTRENEPEVPAFVIAKKLWEWFCQALQMYAVRGTHGDTRGRDL</sequence>
<protein>
    <recommendedName>
        <fullName evidence="5">N-glycosylation protein-domain-containing protein</fullName>
    </recommendedName>
</protein>
<gene>
    <name evidence="3" type="ORF">PVAR5_0758</name>
</gene>
<feature type="compositionally biased region" description="Low complexity" evidence="1">
    <location>
        <begin position="85"/>
        <end position="104"/>
    </location>
</feature>
<name>V5FRA7_BYSSN</name>
<evidence type="ECO:0000256" key="1">
    <source>
        <dbReference type="SAM" id="MobiDB-lite"/>
    </source>
</evidence>
<keyword evidence="2" id="KW-0812">Transmembrane</keyword>
<evidence type="ECO:0000313" key="4">
    <source>
        <dbReference type="Proteomes" id="UP000018001"/>
    </source>
</evidence>